<comment type="caution">
    <text evidence="2">The sequence shown here is derived from an EMBL/GenBank/DDBJ whole genome shotgun (WGS) entry which is preliminary data.</text>
</comment>
<evidence type="ECO:0000313" key="3">
    <source>
        <dbReference type="Proteomes" id="UP000586305"/>
    </source>
</evidence>
<evidence type="ECO:0000256" key="1">
    <source>
        <dbReference type="SAM" id="SignalP"/>
    </source>
</evidence>
<evidence type="ECO:0000313" key="2">
    <source>
        <dbReference type="EMBL" id="NOU49267.1"/>
    </source>
</evidence>
<feature type="chain" id="PRO_5032561381" description="Peptidase M61 catalytic domain-containing protein" evidence="1">
    <location>
        <begin position="21"/>
        <end position="274"/>
    </location>
</feature>
<gene>
    <name evidence="2" type="ORF">HG263_01700</name>
</gene>
<protein>
    <recommendedName>
        <fullName evidence="4">Peptidase M61 catalytic domain-containing protein</fullName>
    </recommendedName>
</protein>
<organism evidence="2 3">
    <name type="scientific">Pseudoalteromonas caenipelagi</name>
    <dbReference type="NCBI Taxonomy" id="2726988"/>
    <lineage>
        <taxon>Bacteria</taxon>
        <taxon>Pseudomonadati</taxon>
        <taxon>Pseudomonadota</taxon>
        <taxon>Gammaproteobacteria</taxon>
        <taxon>Alteromonadales</taxon>
        <taxon>Pseudoalteromonadaceae</taxon>
        <taxon>Pseudoalteromonas</taxon>
    </lineage>
</organism>
<proteinExistence type="predicted"/>
<dbReference type="Gene3D" id="1.10.390.10">
    <property type="entry name" value="Neutral Protease Domain 2"/>
    <property type="match status" value="1"/>
</dbReference>
<reference evidence="2 3" key="1">
    <citation type="submission" date="2020-04" db="EMBL/GenBank/DDBJ databases">
        <title>Pseudoalteromonas caenipelagi sp. nov., isolated from a tidal flat.</title>
        <authorList>
            <person name="Park S."/>
            <person name="Yoon J.-H."/>
        </authorList>
    </citation>
    <scope>NUCLEOTIDE SEQUENCE [LARGE SCALE GENOMIC DNA]</scope>
    <source>
        <strain evidence="2 3">JBTF-M23</strain>
    </source>
</reference>
<dbReference type="SUPFAM" id="SSF55486">
    <property type="entry name" value="Metalloproteases ('zincins'), catalytic domain"/>
    <property type="match status" value="1"/>
</dbReference>
<keyword evidence="1" id="KW-0732">Signal</keyword>
<evidence type="ECO:0008006" key="4">
    <source>
        <dbReference type="Google" id="ProtNLM"/>
    </source>
</evidence>
<dbReference type="InterPro" id="IPR027268">
    <property type="entry name" value="Peptidase_M4/M1_CTD_sf"/>
</dbReference>
<feature type="signal peptide" evidence="1">
    <location>
        <begin position="1"/>
        <end position="20"/>
    </location>
</feature>
<dbReference type="RefSeq" id="WP_171624355.1">
    <property type="nucleotide sequence ID" value="NZ_JABBPG010000001.1"/>
</dbReference>
<sequence>MRRLFLFLLLFNTLACAPFAMEVNYTNLGLLSPAKQGKIENWVQHGIQSTFSTLGPLKQQTLPVTLKPRYFAFEPVPWASVKRGKVDGIELHFDRYASLKVLIKDWSLYHELAHLYHPLFDYDNFWLSEGLATYLQNIIMLDNGIINHKEFISRLRAGLERGALQTSTIKGPLNVISENMWSLNAQQRVYWSGVAFFVEAELALKAQTTPYNSISKLINAYQRCCKKSNHSARQFILELDKLSRSVIFSNLYSRYSQRTTFPLINEQQLIQLRF</sequence>
<keyword evidence="3" id="KW-1185">Reference proteome</keyword>
<dbReference type="AlphaFoldDB" id="A0A849VBU5"/>
<name>A0A849VBU5_9GAMM</name>
<dbReference type="EMBL" id="JABBPG010000001">
    <property type="protein sequence ID" value="NOU49267.1"/>
    <property type="molecule type" value="Genomic_DNA"/>
</dbReference>
<dbReference type="Proteomes" id="UP000586305">
    <property type="component" value="Unassembled WGS sequence"/>
</dbReference>
<accession>A0A849VBU5</accession>